<dbReference type="Pfam" id="PF04203">
    <property type="entry name" value="Sortase"/>
    <property type="match status" value="1"/>
</dbReference>
<dbReference type="EMBL" id="AEVB01000009">
    <property type="protein sequence ID" value="EFW89397.1"/>
    <property type="molecule type" value="Genomic_DNA"/>
</dbReference>
<feature type="transmembrane region" description="Helical" evidence="3">
    <location>
        <begin position="7"/>
        <end position="25"/>
    </location>
</feature>
<organism evidence="4 5">
    <name type="scientific">Streptococcus equinus ATCC 9812</name>
    <dbReference type="NCBI Taxonomy" id="525379"/>
    <lineage>
        <taxon>Bacteria</taxon>
        <taxon>Bacillati</taxon>
        <taxon>Bacillota</taxon>
        <taxon>Bacilli</taxon>
        <taxon>Lactobacillales</taxon>
        <taxon>Streptococcaceae</taxon>
        <taxon>Streptococcus</taxon>
    </lineage>
</organism>
<evidence type="ECO:0000256" key="1">
    <source>
        <dbReference type="ARBA" id="ARBA00022801"/>
    </source>
</evidence>
<keyword evidence="1" id="KW-0378">Hydrolase</keyword>
<dbReference type="NCBIfam" id="TIGR01076">
    <property type="entry name" value="sortase_fam"/>
    <property type="match status" value="1"/>
</dbReference>
<reference evidence="4 5" key="1">
    <citation type="submission" date="2010-12" db="EMBL/GenBank/DDBJ databases">
        <authorList>
            <person name="Muzny D."/>
            <person name="Qin X."/>
            <person name="Deng J."/>
            <person name="Jiang H."/>
            <person name="Liu Y."/>
            <person name="Qu J."/>
            <person name="Song X.-Z."/>
            <person name="Zhang L."/>
            <person name="Thornton R."/>
            <person name="Coyle M."/>
            <person name="Francisco L."/>
            <person name="Jackson L."/>
            <person name="Javaid M."/>
            <person name="Korchina V."/>
            <person name="Kovar C."/>
            <person name="Mata R."/>
            <person name="Mathew T."/>
            <person name="Ngo R."/>
            <person name="Nguyen L."/>
            <person name="Nguyen N."/>
            <person name="Okwuonu G."/>
            <person name="Ongeri F."/>
            <person name="Pham C."/>
            <person name="Simmons D."/>
            <person name="Wilczek-Boney K."/>
            <person name="Hale W."/>
            <person name="Jakkamsetti A."/>
            <person name="Pham P."/>
            <person name="Ruth R."/>
            <person name="San Lucas F."/>
            <person name="Warren J."/>
            <person name="Zhang J."/>
            <person name="Zhao Z."/>
            <person name="Zhou C."/>
            <person name="Zhu D."/>
            <person name="Lee S."/>
            <person name="Bess C."/>
            <person name="Blankenburg K."/>
            <person name="Forbes L."/>
            <person name="Fu Q."/>
            <person name="Gubbala S."/>
            <person name="Hirani K."/>
            <person name="Jayaseelan J.C."/>
            <person name="Lara F."/>
            <person name="Munidasa M."/>
            <person name="Palculict T."/>
            <person name="Patil S."/>
            <person name="Pu L.-L."/>
            <person name="Saada N."/>
            <person name="Tang L."/>
            <person name="Weissenberger G."/>
            <person name="Zhu Y."/>
            <person name="Hemphill L."/>
            <person name="Shang Y."/>
            <person name="Youmans B."/>
            <person name="Ayvaz T."/>
            <person name="Ross M."/>
            <person name="Santibanez J."/>
            <person name="Aqrawi P."/>
            <person name="Gross S."/>
            <person name="Joshi V."/>
            <person name="Fowler G."/>
            <person name="Nazareth L."/>
            <person name="Reid J."/>
            <person name="Worley K."/>
            <person name="Petrosino J."/>
            <person name="Highlander S."/>
            <person name="Gibbs R."/>
        </authorList>
    </citation>
    <scope>NUCLEOTIDE SEQUENCE [LARGE SCALE GENOMIC DNA]</scope>
    <source>
        <strain evidence="4 5">ATCC 9812</strain>
    </source>
</reference>
<accession>E8JMV6</accession>
<dbReference type="Gene3D" id="2.40.260.10">
    <property type="entry name" value="Sortase"/>
    <property type="match status" value="1"/>
</dbReference>
<dbReference type="NCBIfam" id="NF033745">
    <property type="entry name" value="class_C_sortase"/>
    <property type="match status" value="1"/>
</dbReference>
<dbReference type="InterPro" id="IPR023365">
    <property type="entry name" value="Sortase_dom-sf"/>
</dbReference>
<dbReference type="RefSeq" id="WP_004231388.1">
    <property type="nucleotide sequence ID" value="NZ_GL698429.1"/>
</dbReference>
<dbReference type="HOGENOM" id="CLU_045680_1_1_9"/>
<feature type="active site" description="Proton donor/acceptor" evidence="2">
    <location>
        <position position="147"/>
    </location>
</feature>
<dbReference type="SUPFAM" id="SSF63817">
    <property type="entry name" value="Sortase"/>
    <property type="match status" value="1"/>
</dbReference>
<evidence type="ECO:0000313" key="5">
    <source>
        <dbReference type="Proteomes" id="UP000005699"/>
    </source>
</evidence>
<dbReference type="CDD" id="cd05827">
    <property type="entry name" value="Sortase_C"/>
    <property type="match status" value="1"/>
</dbReference>
<feature type="transmembrane region" description="Helical" evidence="3">
    <location>
        <begin position="240"/>
        <end position="263"/>
    </location>
</feature>
<proteinExistence type="predicted"/>
<dbReference type="eggNOG" id="COG3764">
    <property type="taxonomic scope" value="Bacteria"/>
</dbReference>
<dbReference type="Proteomes" id="UP000005699">
    <property type="component" value="Unassembled WGS sequence"/>
</dbReference>
<dbReference type="InterPro" id="IPR005754">
    <property type="entry name" value="Sortase"/>
</dbReference>
<sequence length="278" mass="31481">MKKIIRVLTSFIIILGILITCYPVISQIYYNIINKQEIIDFNSGSKTLSESEISNRIVLARDYNKSLRNVTITDPYTREKIEKGLKEYARMLEINEKIGSISIPAIGVNLPIFAGTSENVLQKGVGHLEGTSLPIGGKNTHSVLTAHTGLPKNRLFTDLNKVKMGHKFFITNIKEVIAYEVDSITVITPTQIDKLAIIPGKDYVTLLTCTPYMINSHRLLVRGHRVPYHPKDKETNLRTAIFNIPILYIAISFIILILSFILFKMKLKRLSAKDRRMP</sequence>
<comment type="caution">
    <text evidence="4">The sequence shown here is derived from an EMBL/GenBank/DDBJ whole genome shotgun (WGS) entry which is preliminary data.</text>
</comment>
<gene>
    <name evidence="4" type="ORF">HMPREF0819_0329</name>
</gene>
<keyword evidence="3" id="KW-0812">Transmembrane</keyword>
<name>E8JMV6_STREI</name>
<feature type="active site" description="Acyl-thioester intermediate" evidence="2">
    <location>
        <position position="209"/>
    </location>
</feature>
<evidence type="ECO:0000256" key="3">
    <source>
        <dbReference type="SAM" id="Phobius"/>
    </source>
</evidence>
<keyword evidence="3" id="KW-0472">Membrane</keyword>
<dbReference type="AlphaFoldDB" id="E8JMV6"/>
<keyword evidence="3" id="KW-1133">Transmembrane helix</keyword>
<dbReference type="GO" id="GO:0016787">
    <property type="term" value="F:hydrolase activity"/>
    <property type="evidence" value="ECO:0007669"/>
    <property type="project" value="UniProtKB-KW"/>
</dbReference>
<evidence type="ECO:0000313" key="4">
    <source>
        <dbReference type="EMBL" id="EFW89397.1"/>
    </source>
</evidence>
<evidence type="ECO:0000256" key="2">
    <source>
        <dbReference type="PIRSR" id="PIRSR605754-1"/>
    </source>
</evidence>
<dbReference type="InterPro" id="IPR042002">
    <property type="entry name" value="Sortase_C"/>
</dbReference>
<protein>
    <submittedName>
        <fullName evidence="4">Sortase family protein</fullName>
    </submittedName>
</protein>